<comment type="caution">
    <text evidence="2">The sequence shown here is derived from an EMBL/GenBank/DDBJ whole genome shotgun (WGS) entry which is preliminary data.</text>
</comment>
<proteinExistence type="predicted"/>
<feature type="transmembrane region" description="Helical" evidence="1">
    <location>
        <begin position="177"/>
        <end position="200"/>
    </location>
</feature>
<evidence type="ECO:0000313" key="3">
    <source>
        <dbReference type="Proteomes" id="UP001138709"/>
    </source>
</evidence>
<keyword evidence="1" id="KW-1133">Transmembrane helix</keyword>
<gene>
    <name evidence="2" type="ORF">GXW74_23110</name>
</gene>
<dbReference type="GO" id="GO:0005886">
    <property type="term" value="C:plasma membrane"/>
    <property type="evidence" value="ECO:0007669"/>
    <property type="project" value="TreeGrafter"/>
</dbReference>
<dbReference type="RefSeq" id="WP_211848965.1">
    <property type="nucleotide sequence ID" value="NZ_JAAEDL010000031.1"/>
</dbReference>
<reference evidence="2" key="1">
    <citation type="submission" date="2020-01" db="EMBL/GenBank/DDBJ databases">
        <authorList>
            <person name="Rat A."/>
        </authorList>
    </citation>
    <scope>NUCLEOTIDE SEQUENCE</scope>
    <source>
        <strain evidence="2">LMG 31228</strain>
    </source>
</reference>
<protein>
    <submittedName>
        <fullName evidence="2">GntP family permease</fullName>
    </submittedName>
</protein>
<dbReference type="AlphaFoldDB" id="A0A9X9XI58"/>
<feature type="transmembrane region" description="Helical" evidence="1">
    <location>
        <begin position="111"/>
        <end position="132"/>
    </location>
</feature>
<sequence>MSGILGILAALALLILLAYRGVSVLVAAPLAALAAVLAAGAPALASLTHVMMPALGGFLAQFLALFVLGAIFGKLMEETGAARALAAALAARLGPANAIPAVVLACAALTYGGVSLFVVAFAVQPLAAELFARARLPRALIPATIALGAFTFTMTALPGTPAIQNAIPMPFFGTTAFAAPGLGLIGGAVMLGFGLAWLLWRARRGRFAADAPEPPPPAPARLREMAQGEGFDIAEAQRDGAAAAAAPPPLALAAAPILLVVALNGLFAGLVLPALLAGQPADPRLGGADPAKLIGYWAILLALAATIVLTVLANRRRLPRLGETLGAGANAAAIPALNTAVLVGFGAVVASLPAFALVRDAVLGIAPGNPLVSLSIAVNILAGITGSASGGMSIALGTMGETYLARGLAAGIAPEVLHRVTAIATGGLDALPHSGAVVTLLAICRLTHREAYADIFAVACAGPILALVVVLVLAGRFGAF</sequence>
<name>A0A9X9XI58_9PROT</name>
<keyword evidence="1" id="KW-0472">Membrane</keyword>
<evidence type="ECO:0000313" key="2">
    <source>
        <dbReference type="EMBL" id="MBR0683394.1"/>
    </source>
</evidence>
<evidence type="ECO:0000256" key="1">
    <source>
        <dbReference type="SAM" id="Phobius"/>
    </source>
</evidence>
<feature type="transmembrane region" description="Helical" evidence="1">
    <location>
        <begin position="50"/>
        <end position="72"/>
    </location>
</feature>
<dbReference type="Proteomes" id="UP001138709">
    <property type="component" value="Unassembled WGS sequence"/>
</dbReference>
<feature type="transmembrane region" description="Helical" evidence="1">
    <location>
        <begin position="376"/>
        <end position="396"/>
    </location>
</feature>
<keyword evidence="3" id="KW-1185">Reference proteome</keyword>
<feature type="transmembrane region" description="Helical" evidence="1">
    <location>
        <begin position="455"/>
        <end position="477"/>
    </location>
</feature>
<reference evidence="2" key="2">
    <citation type="journal article" date="2021" name="Syst. Appl. Microbiol.">
        <title>Roseomonas hellenica sp. nov., isolated from roots of wild-growing Alkanna tinctoria.</title>
        <authorList>
            <person name="Rat A."/>
            <person name="Naranjo H.D."/>
            <person name="Lebbe L."/>
            <person name="Cnockaert M."/>
            <person name="Krigas N."/>
            <person name="Grigoriadou K."/>
            <person name="Maloupa E."/>
            <person name="Willems A."/>
        </authorList>
    </citation>
    <scope>NUCLEOTIDE SEQUENCE</scope>
    <source>
        <strain evidence="2">LMG 31228</strain>
    </source>
</reference>
<dbReference type="GO" id="GO:0015128">
    <property type="term" value="F:gluconate transmembrane transporter activity"/>
    <property type="evidence" value="ECO:0007669"/>
    <property type="project" value="InterPro"/>
</dbReference>
<dbReference type="Pfam" id="PF02447">
    <property type="entry name" value="GntP_permease"/>
    <property type="match status" value="1"/>
</dbReference>
<feature type="transmembrane region" description="Helical" evidence="1">
    <location>
        <begin position="294"/>
        <end position="313"/>
    </location>
</feature>
<feature type="transmembrane region" description="Helical" evidence="1">
    <location>
        <begin position="250"/>
        <end position="274"/>
    </location>
</feature>
<accession>A0A9X9XI58</accession>
<dbReference type="InterPro" id="IPR003474">
    <property type="entry name" value="Glcn_transporter"/>
</dbReference>
<keyword evidence="1" id="KW-0812">Transmembrane</keyword>
<feature type="transmembrane region" description="Helical" evidence="1">
    <location>
        <begin position="139"/>
        <end position="157"/>
    </location>
</feature>
<feature type="transmembrane region" description="Helical" evidence="1">
    <location>
        <begin position="334"/>
        <end position="356"/>
    </location>
</feature>
<dbReference type="PANTHER" id="PTHR30354:SF7">
    <property type="entry name" value="BLL7963 PROTEIN"/>
    <property type="match status" value="1"/>
</dbReference>
<dbReference type="PANTHER" id="PTHR30354">
    <property type="entry name" value="GNT FAMILY GLUCONATE TRANSPORTER"/>
    <property type="match status" value="1"/>
</dbReference>
<organism evidence="2 3">
    <name type="scientific">Neoroseomonas eburnea</name>
    <dbReference type="NCBI Taxonomy" id="1346889"/>
    <lineage>
        <taxon>Bacteria</taxon>
        <taxon>Pseudomonadati</taxon>
        <taxon>Pseudomonadota</taxon>
        <taxon>Alphaproteobacteria</taxon>
        <taxon>Acetobacterales</taxon>
        <taxon>Acetobacteraceae</taxon>
        <taxon>Neoroseomonas</taxon>
    </lineage>
</organism>
<dbReference type="EMBL" id="JAAEDL010000031">
    <property type="protein sequence ID" value="MBR0683394.1"/>
    <property type="molecule type" value="Genomic_DNA"/>
</dbReference>